<evidence type="ECO:0000256" key="2">
    <source>
        <dbReference type="ARBA" id="ARBA00010145"/>
    </source>
</evidence>
<dbReference type="InterPro" id="IPR038770">
    <property type="entry name" value="Na+/solute_symporter_sf"/>
</dbReference>
<evidence type="ECO:0000256" key="1">
    <source>
        <dbReference type="ARBA" id="ARBA00004651"/>
    </source>
</evidence>
<accession>A0A222E607</accession>
<dbReference type="PANTHER" id="PTHR36838">
    <property type="entry name" value="AUXIN EFFLUX CARRIER FAMILY PROTEIN"/>
    <property type="match status" value="1"/>
</dbReference>
<reference evidence="9 10" key="1">
    <citation type="submission" date="2017-07" db="EMBL/GenBank/DDBJ databases">
        <title>Genome Sequence of Antarctobacter heliothermus Strain SMS3 Isolated from a culture of the Diatom Skeletonema marinoi.</title>
        <authorList>
            <person name="Topel M."/>
            <person name="Pinder M.I.M."/>
            <person name="Johansson O.N."/>
            <person name="Kourtchenko O."/>
            <person name="Godhe A."/>
            <person name="Clarke A.K."/>
        </authorList>
    </citation>
    <scope>NUCLEOTIDE SEQUENCE [LARGE SCALE GENOMIC DNA]</scope>
    <source>
        <strain evidence="9 10">SMS3</strain>
    </source>
</reference>
<dbReference type="RefSeq" id="WP_094035529.1">
    <property type="nucleotide sequence ID" value="NZ_CP022540.1"/>
</dbReference>
<feature type="transmembrane region" description="Helical" evidence="8">
    <location>
        <begin position="36"/>
        <end position="53"/>
    </location>
</feature>
<evidence type="ECO:0000313" key="9">
    <source>
        <dbReference type="EMBL" id="ASP21644.1"/>
    </source>
</evidence>
<dbReference type="GO" id="GO:0055085">
    <property type="term" value="P:transmembrane transport"/>
    <property type="evidence" value="ECO:0007669"/>
    <property type="project" value="InterPro"/>
</dbReference>
<evidence type="ECO:0000256" key="3">
    <source>
        <dbReference type="ARBA" id="ARBA00022448"/>
    </source>
</evidence>
<comment type="similarity">
    <text evidence="2">Belongs to the auxin efflux carrier (TC 2.A.69) family.</text>
</comment>
<keyword evidence="7 8" id="KW-0472">Membrane</keyword>
<dbReference type="Gene3D" id="1.20.1530.20">
    <property type="match status" value="1"/>
</dbReference>
<dbReference type="GO" id="GO:0005886">
    <property type="term" value="C:plasma membrane"/>
    <property type="evidence" value="ECO:0007669"/>
    <property type="project" value="UniProtKB-SubCell"/>
</dbReference>
<evidence type="ECO:0000256" key="4">
    <source>
        <dbReference type="ARBA" id="ARBA00022475"/>
    </source>
</evidence>
<feature type="transmembrane region" description="Helical" evidence="8">
    <location>
        <begin position="123"/>
        <end position="142"/>
    </location>
</feature>
<feature type="transmembrane region" description="Helical" evidence="8">
    <location>
        <begin position="278"/>
        <end position="301"/>
    </location>
</feature>
<keyword evidence="5 8" id="KW-0812">Transmembrane</keyword>
<gene>
    <name evidence="9" type="ORF">ANTHELSMS3_02992</name>
</gene>
<protein>
    <submittedName>
        <fullName evidence="9">Membrane transport protein</fullName>
    </submittedName>
</protein>
<dbReference type="EMBL" id="CP022540">
    <property type="protein sequence ID" value="ASP21644.1"/>
    <property type="molecule type" value="Genomic_DNA"/>
</dbReference>
<keyword evidence="6 8" id="KW-1133">Transmembrane helix</keyword>
<dbReference type="AlphaFoldDB" id="A0A222E607"/>
<feature type="transmembrane region" description="Helical" evidence="8">
    <location>
        <begin position="190"/>
        <end position="207"/>
    </location>
</feature>
<evidence type="ECO:0000256" key="5">
    <source>
        <dbReference type="ARBA" id="ARBA00022692"/>
    </source>
</evidence>
<evidence type="ECO:0000256" key="7">
    <source>
        <dbReference type="ARBA" id="ARBA00023136"/>
    </source>
</evidence>
<evidence type="ECO:0000313" key="10">
    <source>
        <dbReference type="Proteomes" id="UP000203589"/>
    </source>
</evidence>
<keyword evidence="3" id="KW-0813">Transport</keyword>
<name>A0A222E607_9RHOB</name>
<organism evidence="9 10">
    <name type="scientific">Antarctobacter heliothermus</name>
    <dbReference type="NCBI Taxonomy" id="74033"/>
    <lineage>
        <taxon>Bacteria</taxon>
        <taxon>Pseudomonadati</taxon>
        <taxon>Pseudomonadota</taxon>
        <taxon>Alphaproteobacteria</taxon>
        <taxon>Rhodobacterales</taxon>
        <taxon>Roseobacteraceae</taxon>
        <taxon>Antarctobacter</taxon>
    </lineage>
</organism>
<dbReference type="Proteomes" id="UP000203589">
    <property type="component" value="Chromosome"/>
</dbReference>
<feature type="transmembrane region" description="Helical" evidence="8">
    <location>
        <begin position="219"/>
        <end position="242"/>
    </location>
</feature>
<dbReference type="KEGG" id="aht:ANTHELSMS3_02992"/>
<evidence type="ECO:0000256" key="8">
    <source>
        <dbReference type="SAM" id="Phobius"/>
    </source>
</evidence>
<keyword evidence="4" id="KW-1003">Cell membrane</keyword>
<dbReference type="Pfam" id="PF03547">
    <property type="entry name" value="Mem_trans"/>
    <property type="match status" value="1"/>
</dbReference>
<keyword evidence="10" id="KW-1185">Reference proteome</keyword>
<dbReference type="OrthoDB" id="9805563at2"/>
<dbReference type="PANTHER" id="PTHR36838:SF4">
    <property type="entry name" value="AUXIN EFFLUX CARRIER FAMILY PROTEIN"/>
    <property type="match status" value="1"/>
</dbReference>
<comment type="subcellular location">
    <subcellularLocation>
        <location evidence="1">Cell membrane</location>
        <topology evidence="1">Multi-pass membrane protein</topology>
    </subcellularLocation>
</comment>
<feature type="transmembrane region" description="Helical" evidence="8">
    <location>
        <begin position="248"/>
        <end position="266"/>
    </location>
</feature>
<feature type="transmembrane region" description="Helical" evidence="8">
    <location>
        <begin position="60"/>
        <end position="81"/>
    </location>
</feature>
<evidence type="ECO:0000256" key="6">
    <source>
        <dbReference type="ARBA" id="ARBA00022989"/>
    </source>
</evidence>
<proteinExistence type="inferred from homology"/>
<dbReference type="InterPro" id="IPR004776">
    <property type="entry name" value="Mem_transp_PIN-like"/>
</dbReference>
<sequence length="302" mass="31199">MVLLTIWPLFALICLGHVLARTGFPDPGFWPAAERINYFILFPALLVSSLVDAPIGDPQILRLGAAAVTTLLVAALGMAVARCVFPTPSARFGPALQGVVRFNTFLGLAVTASLAGAEGMERAAVYLAVCVPVVNVVSIIALSERDVLRRPGALLRMILFNPMILGCLFGISLALLGLGLPFGTGTFLELLARGSLPLGLLCVGAALQPSALRQDIGPVLGNAVLRLLGMPVLAALIGLAYGLDGAEALVLVVFSAIPTAPAAYVLTRQLNGDGTFMAGLVTAQTMAALVTIPLVLLVLGLG</sequence>
<feature type="transmembrane region" description="Helical" evidence="8">
    <location>
        <begin position="154"/>
        <end position="178"/>
    </location>
</feature>